<evidence type="ECO:0000313" key="3">
    <source>
        <dbReference type="Proteomes" id="UP000027581"/>
    </source>
</evidence>
<evidence type="ECO:0000256" key="1">
    <source>
        <dbReference type="SAM" id="Phobius"/>
    </source>
</evidence>
<keyword evidence="1" id="KW-0472">Membrane</keyword>
<reference evidence="2" key="1">
    <citation type="submission" date="2014-01" db="EMBL/GenBank/DDBJ databases">
        <authorList>
            <person name="Aslett M."/>
        </authorList>
    </citation>
    <scope>NUCLEOTIDE SEQUENCE</scope>
    <source>
        <strain evidence="2">CDC</strain>
    </source>
</reference>
<dbReference type="AlphaFoldDB" id="A0A060RTA1"/>
<dbReference type="VEuPathDB" id="PlasmoDB:PRG01_0405100"/>
<keyword evidence="1" id="KW-0812">Transmembrane</keyword>
<evidence type="ECO:0000313" key="2">
    <source>
        <dbReference type="EMBL" id="CDO62684.1"/>
    </source>
</evidence>
<protein>
    <submittedName>
        <fullName evidence="2">Uncharacterized protein</fullName>
    </submittedName>
</protein>
<gene>
    <name evidence="2" type="ORF">PRCDC_0400900</name>
</gene>
<accession>A0A060RTA1</accession>
<name>A0A060RTA1_PLARE</name>
<dbReference type="EMBL" id="HG810765">
    <property type="protein sequence ID" value="CDO62684.1"/>
    <property type="molecule type" value="Genomic_DNA"/>
</dbReference>
<keyword evidence="1" id="KW-1133">Transmembrane helix</keyword>
<reference evidence="2" key="2">
    <citation type="submission" date="2014-05" db="EMBL/GenBank/DDBJ databases">
        <title>The genome sequences of chimpanzee malaria parasites reveal the path to human adaptation.</title>
        <authorList>
            <person name="Otto T.D."/>
            <person name="Rayner J.C."/>
            <person name="Boehme U."/>
            <person name="Pain A."/>
            <person name="Spottiswoode N."/>
            <person name="Sanders M."/>
            <person name="Quail M."/>
            <person name="Ollomo B."/>
            <person name="Renaud F."/>
            <person name="Thomas A.W."/>
            <person name="Prugnolle F."/>
            <person name="Conway D.J."/>
            <person name="Newbold C."/>
            <person name="Berriman M."/>
        </authorList>
    </citation>
    <scope>NUCLEOTIDE SEQUENCE [LARGE SCALE GENOMIC DNA]</scope>
    <source>
        <strain evidence="2">CDC</strain>
    </source>
</reference>
<dbReference type="PhylomeDB" id="A0A060RTA1"/>
<sequence>MELKKYIGFFLFIFLICPIKTFILKNNNNLSPYIIYLRHKNKNRLNVKINDIINFKDKNELRKEIITHSKKLCLHLNEEQLRNIENNLYEFFNNLKLRNINIDLDKKKIKENKENIKSLPLVEHEKIQEKFQTKNLKKEGDYFVIDSNSLSD</sequence>
<feature type="transmembrane region" description="Helical" evidence="1">
    <location>
        <begin position="6"/>
        <end position="24"/>
    </location>
</feature>
<keyword evidence="3" id="KW-1185">Reference proteome</keyword>
<dbReference type="Proteomes" id="UP000027581">
    <property type="component" value="Unassembled WGS sequence"/>
</dbReference>
<organism evidence="2 3">
    <name type="scientific">Plasmodium reichenowi</name>
    <dbReference type="NCBI Taxonomy" id="5854"/>
    <lineage>
        <taxon>Eukaryota</taxon>
        <taxon>Sar</taxon>
        <taxon>Alveolata</taxon>
        <taxon>Apicomplexa</taxon>
        <taxon>Aconoidasida</taxon>
        <taxon>Haemosporida</taxon>
        <taxon>Plasmodiidae</taxon>
        <taxon>Plasmodium</taxon>
        <taxon>Plasmodium (Laverania)</taxon>
    </lineage>
</organism>
<proteinExistence type="predicted"/>
<dbReference type="VEuPathDB" id="PlasmoDB:PRCDC_0400900"/>